<keyword evidence="7" id="KW-1185">Reference proteome</keyword>
<keyword evidence="1" id="KW-0285">Flavoprotein</keyword>
<accession>A0A919CJ07</accession>
<evidence type="ECO:0000313" key="7">
    <source>
        <dbReference type="Proteomes" id="UP000644693"/>
    </source>
</evidence>
<name>A0A919CJ07_9GAMM</name>
<dbReference type="PANTHER" id="PTHR42847">
    <property type="entry name" value="ALKANESULFONATE MONOOXYGENASE"/>
    <property type="match status" value="1"/>
</dbReference>
<evidence type="ECO:0000256" key="1">
    <source>
        <dbReference type="ARBA" id="ARBA00022630"/>
    </source>
</evidence>
<feature type="domain" description="Luciferase-like" evidence="5">
    <location>
        <begin position="32"/>
        <end position="258"/>
    </location>
</feature>
<dbReference type="PANTHER" id="PTHR42847:SF4">
    <property type="entry name" value="ALKANESULFONATE MONOOXYGENASE-RELATED"/>
    <property type="match status" value="1"/>
</dbReference>
<evidence type="ECO:0000256" key="2">
    <source>
        <dbReference type="ARBA" id="ARBA00022643"/>
    </source>
</evidence>
<dbReference type="EMBL" id="BMYM01000001">
    <property type="protein sequence ID" value="GHD29671.1"/>
    <property type="molecule type" value="Genomic_DNA"/>
</dbReference>
<keyword evidence="4" id="KW-0503">Monooxygenase</keyword>
<comment type="caution">
    <text evidence="6">The sequence shown here is derived from an EMBL/GenBank/DDBJ whole genome shotgun (WGS) entry which is preliminary data.</text>
</comment>
<dbReference type="NCBIfam" id="TIGR03619">
    <property type="entry name" value="F420_Rv2161c"/>
    <property type="match status" value="1"/>
</dbReference>
<evidence type="ECO:0000259" key="5">
    <source>
        <dbReference type="Pfam" id="PF00296"/>
    </source>
</evidence>
<sequence length="311" mass="35148">MIKNASQNTSKQHPTGVTQGRIMKFVLSTSFSSVADLTALAPVADETGWDAMSFSDHVVNPETLSTPYPYTDDGSRRWEPFTDWPDPWVTIGALSTITTRLRFTNNIFVLPMRNPYLVAKAISTAAVISNNRVTPAFGVGWSKDEFELMQQDFHTRGKRTDEMLEIMRLLWTGEMVEYQGKHYQFAPMEMNPAPTAPIPLWVGGISDPAMKRAARLADGWVTDLQPSSEIIESIKRIKGWRADYGRADMPFEIMATPSDAWDPDGYKRLEDEGVTHILTMPWPFYHGESQELAHKIDGIRRFADDVIARCQ</sequence>
<dbReference type="Proteomes" id="UP000644693">
    <property type="component" value="Unassembled WGS sequence"/>
</dbReference>
<dbReference type="InterPro" id="IPR036661">
    <property type="entry name" value="Luciferase-like_sf"/>
</dbReference>
<dbReference type="InterPro" id="IPR011251">
    <property type="entry name" value="Luciferase-like_dom"/>
</dbReference>
<dbReference type="GO" id="GO:0046306">
    <property type="term" value="P:alkanesulfonate catabolic process"/>
    <property type="evidence" value="ECO:0007669"/>
    <property type="project" value="TreeGrafter"/>
</dbReference>
<dbReference type="Gene3D" id="3.20.20.30">
    <property type="entry name" value="Luciferase-like domain"/>
    <property type="match status" value="1"/>
</dbReference>
<protein>
    <submittedName>
        <fullName evidence="6">LLM class F420-dependent oxidoreductase</fullName>
    </submittedName>
</protein>
<proteinExistence type="predicted"/>
<keyword evidence="2" id="KW-0288">FMN</keyword>
<dbReference type="InterPro" id="IPR019921">
    <property type="entry name" value="Lucif-like_OxRdtase_Rv2161c"/>
</dbReference>
<evidence type="ECO:0000313" key="6">
    <source>
        <dbReference type="EMBL" id="GHD29671.1"/>
    </source>
</evidence>
<gene>
    <name evidence="6" type="ORF">GCM10007053_10610</name>
</gene>
<organism evidence="6 7">
    <name type="scientific">Parahalioglobus pacificus</name>
    <dbReference type="NCBI Taxonomy" id="930806"/>
    <lineage>
        <taxon>Bacteria</taxon>
        <taxon>Pseudomonadati</taxon>
        <taxon>Pseudomonadota</taxon>
        <taxon>Gammaproteobacteria</taxon>
        <taxon>Cellvibrionales</taxon>
        <taxon>Halieaceae</taxon>
        <taxon>Parahalioglobus</taxon>
    </lineage>
</organism>
<dbReference type="InterPro" id="IPR050172">
    <property type="entry name" value="SsuD_RutA_monooxygenase"/>
</dbReference>
<keyword evidence="3" id="KW-0560">Oxidoreductase</keyword>
<dbReference type="SUPFAM" id="SSF51679">
    <property type="entry name" value="Bacterial luciferase-like"/>
    <property type="match status" value="1"/>
</dbReference>
<dbReference type="GO" id="GO:0008726">
    <property type="term" value="F:alkanesulfonate monooxygenase activity"/>
    <property type="evidence" value="ECO:0007669"/>
    <property type="project" value="TreeGrafter"/>
</dbReference>
<reference evidence="6" key="2">
    <citation type="submission" date="2020-09" db="EMBL/GenBank/DDBJ databases">
        <authorList>
            <person name="Sun Q."/>
            <person name="Kim S."/>
        </authorList>
    </citation>
    <scope>NUCLEOTIDE SEQUENCE</scope>
    <source>
        <strain evidence="6">KCTC 23430</strain>
    </source>
</reference>
<evidence type="ECO:0000256" key="3">
    <source>
        <dbReference type="ARBA" id="ARBA00023002"/>
    </source>
</evidence>
<dbReference type="AlphaFoldDB" id="A0A919CJ07"/>
<reference evidence="6" key="1">
    <citation type="journal article" date="2014" name="Int. J. Syst. Evol. Microbiol.">
        <title>Complete genome sequence of Corynebacterium casei LMG S-19264T (=DSM 44701T), isolated from a smear-ripened cheese.</title>
        <authorList>
            <consortium name="US DOE Joint Genome Institute (JGI-PGF)"/>
            <person name="Walter F."/>
            <person name="Albersmeier A."/>
            <person name="Kalinowski J."/>
            <person name="Ruckert C."/>
        </authorList>
    </citation>
    <scope>NUCLEOTIDE SEQUENCE</scope>
    <source>
        <strain evidence="6">KCTC 23430</strain>
    </source>
</reference>
<evidence type="ECO:0000256" key="4">
    <source>
        <dbReference type="ARBA" id="ARBA00023033"/>
    </source>
</evidence>
<dbReference type="Pfam" id="PF00296">
    <property type="entry name" value="Bac_luciferase"/>
    <property type="match status" value="1"/>
</dbReference>